<proteinExistence type="predicted"/>
<gene>
    <name evidence="2" type="ORF">C2G38_2041157</name>
</gene>
<evidence type="ECO:0000313" key="3">
    <source>
        <dbReference type="Proteomes" id="UP000266673"/>
    </source>
</evidence>
<dbReference type="Proteomes" id="UP000266673">
    <property type="component" value="Unassembled WGS sequence"/>
</dbReference>
<reference evidence="2 3" key="1">
    <citation type="submission" date="2018-06" db="EMBL/GenBank/DDBJ databases">
        <title>Comparative genomics reveals the genomic features of Rhizophagus irregularis, R. cerebriforme, R. diaphanum and Gigaspora rosea, and their symbiotic lifestyle signature.</title>
        <authorList>
            <person name="Morin E."/>
            <person name="San Clemente H."/>
            <person name="Chen E.C.H."/>
            <person name="De La Providencia I."/>
            <person name="Hainaut M."/>
            <person name="Kuo A."/>
            <person name="Kohler A."/>
            <person name="Murat C."/>
            <person name="Tang N."/>
            <person name="Roy S."/>
            <person name="Loubradou J."/>
            <person name="Henrissat B."/>
            <person name="Grigoriev I.V."/>
            <person name="Corradi N."/>
            <person name="Roux C."/>
            <person name="Martin F.M."/>
        </authorList>
    </citation>
    <scope>NUCLEOTIDE SEQUENCE [LARGE SCALE GENOMIC DNA]</scope>
    <source>
        <strain evidence="2 3">DAOM 194757</strain>
    </source>
</reference>
<sequence length="218" mass="25216">MLLLTKAIIFLVSDHKEKAADRRCIFASLINTYTAVGLSPCGEGKWRNANGQLAAKRIRLFYEYFPDLVNLNLDSYSICSIHYNQIVINNQFYEHLVGSTQENQPSRPGTNEGNLSINTTDPIVNLDRIKQFVDSARLENQQKSELIMELNGRIERMQQHIDDQENEIEELISKLRRAYDNMAEIQDLCDEKIKHNGALVEQWNSRFSDRQKRINSVI</sequence>
<evidence type="ECO:0000256" key="1">
    <source>
        <dbReference type="SAM" id="Coils"/>
    </source>
</evidence>
<keyword evidence="3" id="KW-1185">Reference proteome</keyword>
<dbReference type="AlphaFoldDB" id="A0A397USP3"/>
<dbReference type="OrthoDB" id="2447818at2759"/>
<organism evidence="2 3">
    <name type="scientific">Gigaspora rosea</name>
    <dbReference type="NCBI Taxonomy" id="44941"/>
    <lineage>
        <taxon>Eukaryota</taxon>
        <taxon>Fungi</taxon>
        <taxon>Fungi incertae sedis</taxon>
        <taxon>Mucoromycota</taxon>
        <taxon>Glomeromycotina</taxon>
        <taxon>Glomeromycetes</taxon>
        <taxon>Diversisporales</taxon>
        <taxon>Gigasporaceae</taxon>
        <taxon>Gigaspora</taxon>
    </lineage>
</organism>
<name>A0A397USP3_9GLOM</name>
<keyword evidence="1" id="KW-0175">Coiled coil</keyword>
<feature type="coiled-coil region" evidence="1">
    <location>
        <begin position="140"/>
        <end position="188"/>
    </location>
</feature>
<dbReference type="EMBL" id="QKWP01000945">
    <property type="protein sequence ID" value="RIB13214.1"/>
    <property type="molecule type" value="Genomic_DNA"/>
</dbReference>
<comment type="caution">
    <text evidence="2">The sequence shown here is derived from an EMBL/GenBank/DDBJ whole genome shotgun (WGS) entry which is preliminary data.</text>
</comment>
<accession>A0A397USP3</accession>
<protein>
    <submittedName>
        <fullName evidence="2">Uncharacterized protein</fullName>
    </submittedName>
</protein>
<evidence type="ECO:0000313" key="2">
    <source>
        <dbReference type="EMBL" id="RIB13214.1"/>
    </source>
</evidence>